<gene>
    <name evidence="2" type="ORF">GGR38_001056</name>
</gene>
<feature type="chain" id="PRO_5030853778" evidence="1">
    <location>
        <begin position="31"/>
        <end position="110"/>
    </location>
</feature>
<protein>
    <submittedName>
        <fullName evidence="2">Uncharacterized protein</fullName>
    </submittedName>
</protein>
<dbReference type="PROSITE" id="PS51318">
    <property type="entry name" value="TAT"/>
    <property type="match status" value="1"/>
</dbReference>
<feature type="signal peptide" evidence="1">
    <location>
        <begin position="1"/>
        <end position="30"/>
    </location>
</feature>
<reference evidence="2 3" key="1">
    <citation type="submission" date="2020-08" db="EMBL/GenBank/DDBJ databases">
        <title>Genomic Encyclopedia of Type Strains, Phase IV (KMG-IV): sequencing the most valuable type-strain genomes for metagenomic binning, comparative biology and taxonomic classification.</title>
        <authorList>
            <person name="Goeker M."/>
        </authorList>
    </citation>
    <scope>NUCLEOTIDE SEQUENCE [LARGE SCALE GENOMIC DNA]</scope>
    <source>
        <strain evidence="2 3">DSM 27057</strain>
    </source>
</reference>
<proteinExistence type="predicted"/>
<evidence type="ECO:0000313" key="3">
    <source>
        <dbReference type="Proteomes" id="UP000548867"/>
    </source>
</evidence>
<dbReference type="InterPro" id="IPR006311">
    <property type="entry name" value="TAT_signal"/>
</dbReference>
<dbReference type="RefSeq" id="WP_183623388.1">
    <property type="nucleotide sequence ID" value="NZ_JACIDX010000003.1"/>
</dbReference>
<organism evidence="2 3">
    <name type="scientific">Novosphingobium sediminicola</name>
    <dbReference type="NCBI Taxonomy" id="563162"/>
    <lineage>
        <taxon>Bacteria</taxon>
        <taxon>Pseudomonadati</taxon>
        <taxon>Pseudomonadota</taxon>
        <taxon>Alphaproteobacteria</taxon>
        <taxon>Sphingomonadales</taxon>
        <taxon>Sphingomonadaceae</taxon>
        <taxon>Novosphingobium</taxon>
    </lineage>
</organism>
<evidence type="ECO:0000256" key="1">
    <source>
        <dbReference type="SAM" id="SignalP"/>
    </source>
</evidence>
<accession>A0A7W6G4Y5</accession>
<keyword evidence="3" id="KW-1185">Reference proteome</keyword>
<evidence type="ECO:0000313" key="2">
    <source>
        <dbReference type="EMBL" id="MBB3954129.1"/>
    </source>
</evidence>
<dbReference type="AlphaFoldDB" id="A0A7W6G4Y5"/>
<name>A0A7W6G4Y5_9SPHN</name>
<keyword evidence="1" id="KW-0732">Signal</keyword>
<comment type="caution">
    <text evidence="2">The sequence shown here is derived from an EMBL/GenBank/DDBJ whole genome shotgun (WGS) entry which is preliminary data.</text>
</comment>
<sequence length="110" mass="11242">MDPAFSHLTRRTFLSASALATLATAVPAAAAGWARIAPIALASHAGALPAGWSGQAILLKGSYLARLSQIRAAIARHGAVHLTPFLDADDAVLLDIARHDAVGAPLSGQE</sequence>
<dbReference type="Proteomes" id="UP000548867">
    <property type="component" value="Unassembled WGS sequence"/>
</dbReference>
<dbReference type="EMBL" id="JACIDX010000003">
    <property type="protein sequence ID" value="MBB3954129.1"/>
    <property type="molecule type" value="Genomic_DNA"/>
</dbReference>